<dbReference type="InterPro" id="IPR036938">
    <property type="entry name" value="PAP2/HPO_sf"/>
</dbReference>
<feature type="compositionally biased region" description="Low complexity" evidence="1">
    <location>
        <begin position="43"/>
        <end position="57"/>
    </location>
</feature>
<feature type="region of interest" description="Disordered" evidence="1">
    <location>
        <begin position="33"/>
        <end position="59"/>
    </location>
</feature>
<sequence>MTGSVRARWTAVVLCLLLAVGGLAVLLRERGTGPVAEPDRPVTPAATATTTAAGTPRETGRPDLLQLLAGYRDFWAPRGDLRGTVRNATVLGRDDRLAVWINQHATGQQRFLALQDAEYQNPDGTAYDQSVTIATGLGSRLGPLYVKGRTSGALPLTSALVDNSDGTAGDYVDTTAAKAAFSHPRPSVPTDPDTPRVAGDAQACAPSRTNAASLRGIRVGRAWADRDGNLKITRVPPVIDTTHHFSRRDVPLDGHYGRAGLCTGGSFPSGHTTSAYQAGLTLATLLPELAPEILARTSEAGNNRIVLGVHYPLDVMGGRIAGEAAVAARWADPSFRRKVLRPARAELVAYLERTCGHPLVECIAAQRPYASDPYGGRVMPGGTAQVVTDRRSAVAVYRERLTYGFDPVGDPDRAPSVPPPAADLLRTAFPTLTGRQRADVLAQTQLPSGYPLDRSTAPGSWQRLDLAAAMSATVRLAKDGSAQVVSTGGPAVVVE</sequence>
<dbReference type="InterPro" id="IPR000326">
    <property type="entry name" value="PAP2/HPO"/>
</dbReference>
<accession>A0ABW8AHZ3</accession>
<feature type="domain" description="Phosphatidic acid phosphatase type 2/haloperoxidase" evidence="2">
    <location>
        <begin position="214"/>
        <end position="330"/>
    </location>
</feature>
<proteinExistence type="predicted"/>
<evidence type="ECO:0000259" key="2">
    <source>
        <dbReference type="SMART" id="SM00014"/>
    </source>
</evidence>
<dbReference type="RefSeq" id="WP_398274817.1">
    <property type="nucleotide sequence ID" value="NZ_JBITLV010000001.1"/>
</dbReference>
<dbReference type="SUPFAM" id="SSF48317">
    <property type="entry name" value="Acid phosphatase/Vanadium-dependent haloperoxidase"/>
    <property type="match status" value="1"/>
</dbReference>
<comment type="caution">
    <text evidence="3">The sequence shown here is derived from an EMBL/GenBank/DDBJ whole genome shotgun (WGS) entry which is preliminary data.</text>
</comment>
<reference evidence="3 4" key="1">
    <citation type="submission" date="2024-10" db="EMBL/GenBank/DDBJ databases">
        <title>The Natural Products Discovery Center: Release of the First 8490 Sequenced Strains for Exploring Actinobacteria Biosynthetic Diversity.</title>
        <authorList>
            <person name="Kalkreuter E."/>
            <person name="Kautsar S.A."/>
            <person name="Yang D."/>
            <person name="Bader C.D."/>
            <person name="Teijaro C.N."/>
            <person name="Fluegel L."/>
            <person name="Davis C.M."/>
            <person name="Simpson J.R."/>
            <person name="Lauterbach L."/>
            <person name="Steele A.D."/>
            <person name="Gui C."/>
            <person name="Meng S."/>
            <person name="Li G."/>
            <person name="Viehrig K."/>
            <person name="Ye F."/>
            <person name="Su P."/>
            <person name="Kiefer A.F."/>
            <person name="Nichols A."/>
            <person name="Cepeda A.J."/>
            <person name="Yan W."/>
            <person name="Fan B."/>
            <person name="Jiang Y."/>
            <person name="Adhikari A."/>
            <person name="Zheng C.-J."/>
            <person name="Schuster L."/>
            <person name="Cowan T.M."/>
            <person name="Smanski M.J."/>
            <person name="Chevrette M.G."/>
            <person name="De Carvalho L.P.S."/>
            <person name="Shen B."/>
        </authorList>
    </citation>
    <scope>NUCLEOTIDE SEQUENCE [LARGE SCALE GENOMIC DNA]</scope>
    <source>
        <strain evidence="3 4">NPDC049639</strain>
    </source>
</reference>
<dbReference type="EMBL" id="JBITLV010000001">
    <property type="protein sequence ID" value="MFI7585980.1"/>
    <property type="molecule type" value="Genomic_DNA"/>
</dbReference>
<dbReference type="PRINTS" id="PR00483">
    <property type="entry name" value="BACPHPHTASE"/>
</dbReference>
<feature type="region of interest" description="Disordered" evidence="1">
    <location>
        <begin position="181"/>
        <end position="203"/>
    </location>
</feature>
<dbReference type="Gene3D" id="1.20.144.10">
    <property type="entry name" value="Phosphatidic acid phosphatase type 2/haloperoxidase"/>
    <property type="match status" value="1"/>
</dbReference>
<evidence type="ECO:0000313" key="3">
    <source>
        <dbReference type="EMBL" id="MFI7585980.1"/>
    </source>
</evidence>
<dbReference type="Pfam" id="PF01569">
    <property type="entry name" value="PAP2"/>
    <property type="match status" value="1"/>
</dbReference>
<evidence type="ECO:0000313" key="4">
    <source>
        <dbReference type="Proteomes" id="UP001612915"/>
    </source>
</evidence>
<evidence type="ECO:0000256" key="1">
    <source>
        <dbReference type="SAM" id="MobiDB-lite"/>
    </source>
</evidence>
<dbReference type="InterPro" id="IPR001011">
    <property type="entry name" value="Acid_Pase_classA_bac"/>
</dbReference>
<dbReference type="SMART" id="SM00014">
    <property type="entry name" value="acidPPc"/>
    <property type="match status" value="1"/>
</dbReference>
<organism evidence="3 4">
    <name type="scientific">Spongisporangium articulatum</name>
    <dbReference type="NCBI Taxonomy" id="3362603"/>
    <lineage>
        <taxon>Bacteria</taxon>
        <taxon>Bacillati</taxon>
        <taxon>Actinomycetota</taxon>
        <taxon>Actinomycetes</taxon>
        <taxon>Kineosporiales</taxon>
        <taxon>Kineosporiaceae</taxon>
        <taxon>Spongisporangium</taxon>
    </lineage>
</organism>
<dbReference type="Proteomes" id="UP001612915">
    <property type="component" value="Unassembled WGS sequence"/>
</dbReference>
<keyword evidence="4" id="KW-1185">Reference proteome</keyword>
<name>A0ABW8AHZ3_9ACTN</name>
<gene>
    <name evidence="3" type="ORF">ACIB24_02755</name>
</gene>
<protein>
    <submittedName>
        <fullName evidence="3">Phosphatase PAP2 family protein</fullName>
    </submittedName>
</protein>